<protein>
    <submittedName>
        <fullName evidence="1">Type VI secretion system baseplate subunit TssF</fullName>
    </submittedName>
</protein>
<dbReference type="Proteomes" id="UP000642144">
    <property type="component" value="Unassembled WGS sequence"/>
</dbReference>
<comment type="caution">
    <text evidence="1">The sequence shown here is derived from an EMBL/GenBank/DDBJ whole genome shotgun (WGS) entry which is preliminary data.</text>
</comment>
<dbReference type="NCBIfam" id="TIGR03359">
    <property type="entry name" value="VI_chp_6"/>
    <property type="match status" value="1"/>
</dbReference>
<keyword evidence="2" id="KW-1185">Reference proteome</keyword>
<evidence type="ECO:0000313" key="2">
    <source>
        <dbReference type="Proteomes" id="UP000642144"/>
    </source>
</evidence>
<dbReference type="PANTHER" id="PTHR35370">
    <property type="entry name" value="CYTOPLASMIC PROTEIN-RELATED-RELATED"/>
    <property type="match status" value="1"/>
</dbReference>
<organism evidence="1 2">
    <name type="scientific">Duganella levis</name>
    <dbReference type="NCBI Taxonomy" id="2692169"/>
    <lineage>
        <taxon>Bacteria</taxon>
        <taxon>Pseudomonadati</taxon>
        <taxon>Pseudomonadota</taxon>
        <taxon>Betaproteobacteria</taxon>
        <taxon>Burkholderiales</taxon>
        <taxon>Oxalobacteraceae</taxon>
        <taxon>Telluria group</taxon>
        <taxon>Duganella</taxon>
    </lineage>
</organism>
<dbReference type="EMBL" id="WWCT01000022">
    <property type="protein sequence ID" value="MYN29382.1"/>
    <property type="molecule type" value="Genomic_DNA"/>
</dbReference>
<reference evidence="1 2" key="1">
    <citation type="submission" date="2019-12" db="EMBL/GenBank/DDBJ databases">
        <title>Novel species isolated from a subtropical stream in China.</title>
        <authorList>
            <person name="Lu H."/>
        </authorList>
    </citation>
    <scope>NUCLEOTIDE SEQUENCE [LARGE SCALE GENOMIC DNA]</scope>
    <source>
        <strain evidence="1 2">CY42W</strain>
    </source>
</reference>
<proteinExistence type="predicted"/>
<dbReference type="InterPro" id="IPR010272">
    <property type="entry name" value="T6SS_TssF"/>
</dbReference>
<sequence>MKDLLPHYEAELALLRRLCRGFAERYPGVAGSLLMNGDTCDDPHVERLIQASALLAARISKRLDDDYSLFTESLLEMLYPHYLRSFPSCSIVHLDFGPSSVELPEIVTLVPRGTLFKSPPVQGVKCKFRSASDLIIAPIAISDLQFNPIINAPTSVRLNAGATSSIDITFSKSGRSTLTDLSLKHLRLFLDAEPTLAAALRDTLFTRVHAAYISFPRINHWHALADTPLQAVGFSEAEALIPFSPRSHPAYRLLTEYFVYPEKFNFIDIMWNDIVAHLPMQSDEFTLHLVVNDAQHGSKLAHILSKLVPRNLLMHCVPVANLFKRSSAPVDIRHTTSDYALLADTVCPEAYEIYGIESASLITDASRRDGIQQLKPFYSIRHGDEQHAGQYWVMRRDDATAELSPGHEMRISLVNAEFKPEQAKNQTLSAQLLCSNRQRATQLKAGLPEGDLHVDGMFTRTPIRLLRQPCKPRRFPAADGAHWRLIAHLTLNHRALSNAGLDEFRQMLTLYNLSGSSGTQRQIDGIVDLHCQNIMAWIPGVPNASLMPGVEVRMTVDEEAFVGSGIHLFAQVLEHFFGLYCQINVFSQLLILSKQTGEEIVRCQPRSGAELLA</sequence>
<accession>A0ABW9W6Q1</accession>
<dbReference type="PIRSF" id="PIRSF028304">
    <property type="entry name" value="UCP028304"/>
    <property type="match status" value="1"/>
</dbReference>
<gene>
    <name evidence="1" type="primary">tssF</name>
    <name evidence="1" type="ORF">GTP69_23560</name>
</gene>
<name>A0ABW9W6Q1_9BURK</name>
<evidence type="ECO:0000313" key="1">
    <source>
        <dbReference type="EMBL" id="MYN29382.1"/>
    </source>
</evidence>
<dbReference type="Pfam" id="PF05947">
    <property type="entry name" value="T6SS_TssF"/>
    <property type="match status" value="1"/>
</dbReference>
<dbReference type="RefSeq" id="WP_161057147.1">
    <property type="nucleotide sequence ID" value="NZ_WWCT01000022.1"/>
</dbReference>
<dbReference type="PANTHER" id="PTHR35370:SF1">
    <property type="entry name" value="TYPE VI SECRETION SYSTEM COMPONENT TSSF1"/>
    <property type="match status" value="1"/>
</dbReference>